<feature type="compositionally biased region" description="Polar residues" evidence="1">
    <location>
        <begin position="74"/>
        <end position="83"/>
    </location>
</feature>
<protein>
    <submittedName>
        <fullName evidence="2">Uncharacterized protein</fullName>
    </submittedName>
</protein>
<dbReference type="PANTHER" id="PTHR33670">
    <property type="entry name" value="SPLICING FACTOR, PROLINE- AND GLUTAMINE-RICH-LIKE"/>
    <property type="match status" value="1"/>
</dbReference>
<proteinExistence type="predicted"/>
<gene>
    <name evidence="2" type="ORF">Adt_24859</name>
</gene>
<dbReference type="AlphaFoldDB" id="A0ABD1SEY9"/>
<feature type="compositionally biased region" description="Low complexity" evidence="1">
    <location>
        <begin position="48"/>
        <end position="61"/>
    </location>
</feature>
<evidence type="ECO:0000313" key="3">
    <source>
        <dbReference type="Proteomes" id="UP001604336"/>
    </source>
</evidence>
<feature type="region of interest" description="Disordered" evidence="1">
    <location>
        <begin position="48"/>
        <end position="123"/>
    </location>
</feature>
<keyword evidence="3" id="KW-1185">Reference proteome</keyword>
<evidence type="ECO:0000313" key="2">
    <source>
        <dbReference type="EMBL" id="KAL2499309.1"/>
    </source>
</evidence>
<dbReference type="PANTHER" id="PTHR33670:SF14">
    <property type="entry name" value="T20H2.15 PROTEIN"/>
    <property type="match status" value="1"/>
</dbReference>
<accession>A0ABD1SEY9</accession>
<sequence length="227" mass="24726">MIIRISMEALLIHPSTDQSLSPYKTPFISRPSAFHTSGLKPHFLPLPIRNSRSISNNNNNNKGVGVPPHKGGHSDQTQTTVYQKQRDQSCPPVNRKTKYNGRRDQNSSHAFKKSKPSTNSPTSHCMIISSTNPWGPDSKVLPRNVTNFVSGKNSNSIISTTDSVCSLEAVENQVDKFSGSVASALSPPPSSLPLPTFTLRPKLSCNAEAAGIDIGATNNLRRLLRLQ</sequence>
<dbReference type="Proteomes" id="UP001604336">
    <property type="component" value="Unassembled WGS sequence"/>
</dbReference>
<organism evidence="2 3">
    <name type="scientific">Abeliophyllum distichum</name>
    <dbReference type="NCBI Taxonomy" id="126358"/>
    <lineage>
        <taxon>Eukaryota</taxon>
        <taxon>Viridiplantae</taxon>
        <taxon>Streptophyta</taxon>
        <taxon>Embryophyta</taxon>
        <taxon>Tracheophyta</taxon>
        <taxon>Spermatophyta</taxon>
        <taxon>Magnoliopsida</taxon>
        <taxon>eudicotyledons</taxon>
        <taxon>Gunneridae</taxon>
        <taxon>Pentapetalae</taxon>
        <taxon>asterids</taxon>
        <taxon>lamiids</taxon>
        <taxon>Lamiales</taxon>
        <taxon>Oleaceae</taxon>
        <taxon>Forsythieae</taxon>
        <taxon>Abeliophyllum</taxon>
    </lineage>
</organism>
<evidence type="ECO:0000256" key="1">
    <source>
        <dbReference type="SAM" id="MobiDB-lite"/>
    </source>
</evidence>
<dbReference type="EMBL" id="JBFOLK010000007">
    <property type="protein sequence ID" value="KAL2499309.1"/>
    <property type="molecule type" value="Genomic_DNA"/>
</dbReference>
<reference evidence="3" key="1">
    <citation type="submission" date="2024-07" db="EMBL/GenBank/DDBJ databases">
        <title>Two chromosome-level genome assemblies of Korean endemic species Abeliophyllum distichum and Forsythia ovata (Oleaceae).</title>
        <authorList>
            <person name="Jang H."/>
        </authorList>
    </citation>
    <scope>NUCLEOTIDE SEQUENCE [LARGE SCALE GENOMIC DNA]</scope>
</reference>
<comment type="caution">
    <text evidence="2">The sequence shown here is derived from an EMBL/GenBank/DDBJ whole genome shotgun (WGS) entry which is preliminary data.</text>
</comment>
<name>A0ABD1SEY9_9LAMI</name>